<feature type="region of interest" description="Disordered" evidence="3">
    <location>
        <begin position="1"/>
        <end position="32"/>
    </location>
</feature>
<name>A0ABS4DUK6_9HYPH</name>
<proteinExistence type="predicted"/>
<dbReference type="RefSeq" id="WP_209942951.1">
    <property type="nucleotide sequence ID" value="NZ_JAGGJU010000002.1"/>
</dbReference>
<evidence type="ECO:0000256" key="3">
    <source>
        <dbReference type="SAM" id="MobiDB-lite"/>
    </source>
</evidence>
<keyword evidence="7" id="KW-1185">Reference proteome</keyword>
<evidence type="ECO:0000313" key="6">
    <source>
        <dbReference type="EMBL" id="MBP1849389.1"/>
    </source>
</evidence>
<dbReference type="PANTHER" id="PTHR36837:SF5">
    <property type="entry name" value="POLY-3-HYDROXYBUTYRATE SYNTHASE"/>
    <property type="match status" value="1"/>
</dbReference>
<reference evidence="6 7" key="1">
    <citation type="submission" date="2021-03" db="EMBL/GenBank/DDBJ databases">
        <title>Genomic Encyclopedia of Type Strains, Phase IV (KMG-IV): sequencing the most valuable type-strain genomes for metagenomic binning, comparative biology and taxonomic classification.</title>
        <authorList>
            <person name="Goeker M."/>
        </authorList>
    </citation>
    <scope>NUCLEOTIDE SEQUENCE [LARGE SCALE GENOMIC DNA]</scope>
    <source>
        <strain evidence="6 7">DSM 21600</strain>
    </source>
</reference>
<evidence type="ECO:0000259" key="4">
    <source>
        <dbReference type="Pfam" id="PF07167"/>
    </source>
</evidence>
<dbReference type="InterPro" id="IPR010941">
    <property type="entry name" value="PhaC_N"/>
</dbReference>
<dbReference type="GO" id="GO:0016746">
    <property type="term" value="F:acyltransferase activity"/>
    <property type="evidence" value="ECO:0007669"/>
    <property type="project" value="UniProtKB-KW"/>
</dbReference>
<dbReference type="Pfam" id="PF12551">
    <property type="entry name" value="PHBC_N"/>
    <property type="match status" value="1"/>
</dbReference>
<dbReference type="EC" id="2.3.1.-" evidence="6"/>
<dbReference type="PANTHER" id="PTHR36837">
    <property type="entry name" value="POLY(3-HYDROXYALKANOATE) POLYMERASE SUBUNIT PHAC"/>
    <property type="match status" value="1"/>
</dbReference>
<protein>
    <submittedName>
        <fullName evidence="6">Polyhydroxyalkanoate synthase</fullName>
        <ecNumber evidence="6">2.3.1.-</ecNumber>
    </submittedName>
</protein>
<dbReference type="InterPro" id="IPR029058">
    <property type="entry name" value="AB_hydrolase_fold"/>
</dbReference>
<gene>
    <name evidence="6" type="ORF">J2Z17_000810</name>
</gene>
<organism evidence="6 7">
    <name type="scientific">Rhizobium halophytocola</name>
    <dbReference type="NCBI Taxonomy" id="735519"/>
    <lineage>
        <taxon>Bacteria</taxon>
        <taxon>Pseudomonadati</taxon>
        <taxon>Pseudomonadota</taxon>
        <taxon>Alphaproteobacteria</taxon>
        <taxon>Hyphomicrobiales</taxon>
        <taxon>Rhizobiaceae</taxon>
        <taxon>Rhizobium/Agrobacterium group</taxon>
        <taxon>Rhizobium</taxon>
    </lineage>
</organism>
<evidence type="ECO:0000256" key="2">
    <source>
        <dbReference type="ARBA" id="ARBA00023315"/>
    </source>
</evidence>
<sequence>MSGIETAAAGARRRKPEGTAASRLSPATARPQVRAPAAAVIAASGNPASPASVPGEIHDRALHDLDHLFHAALASLTAGLSPASLMLAWQDWAMHLAMSPGKMLDLQSKALEKAQRLAHFLADFPADGGPGTPCISPLPQDRRFRHPAWQRFPYNLIHQHFLLTQQFWHNATTGVPGVTRRHERLAEFYSRQFLDMLSPSNILALNPEVLERTVQQGGANLVTGLQNWLDDLVRRNAGEVPPGAEQFRPGIEVAKTPGDVVFRNDLMELIRYRPKTARVKAEPVLIVPAWIMKYYILDLSPENSLVGYLLGHGFEVLCISWKNPTSKQRDLSLDDYRERGVMAALDWITRCLRKTRIHGVGYCLGGTLLSIAAAAMARDGDGRLASLSLFAAQVDFEEPGELGLFVDESQIALLEDVMWTEGTLSQRKMAGAFQMLRSQDLVWSRVIREYLLGERPPMNDLMAWNADATRMPYRMHSQYLRQLYLDNDLAQGRFRVDGRPVHVEDIAVPAFAVGTVTDHVAPWRSVFKLIHLLDVDVDFVLTSGGHNAGIVSEPGHRHRSYRHQQYRHGTPHPDPDRWVAETQEEDGSWWPVWIEWLRRHSSGDIEVDTMAPAPAAICPAPGTYVLER</sequence>
<keyword evidence="1 6" id="KW-0808">Transferase</keyword>
<dbReference type="InterPro" id="IPR051321">
    <property type="entry name" value="PHA/PHB_synthase"/>
</dbReference>
<feature type="domain" description="Poly-beta-hydroxybutyrate polymerase N-terminal" evidence="5">
    <location>
        <begin position="62"/>
        <end position="102"/>
    </location>
</feature>
<dbReference type="Gene3D" id="3.40.50.1820">
    <property type="entry name" value="alpha/beta hydrolase"/>
    <property type="match status" value="1"/>
</dbReference>
<keyword evidence="2 6" id="KW-0012">Acyltransferase</keyword>
<feature type="domain" description="Poly-beta-hydroxybutyrate polymerase N-terminal" evidence="4">
    <location>
        <begin position="140"/>
        <end position="309"/>
    </location>
</feature>
<accession>A0ABS4DUK6</accession>
<evidence type="ECO:0000259" key="5">
    <source>
        <dbReference type="Pfam" id="PF12551"/>
    </source>
</evidence>
<dbReference type="EMBL" id="JAGGJU010000002">
    <property type="protein sequence ID" value="MBP1849389.1"/>
    <property type="molecule type" value="Genomic_DNA"/>
</dbReference>
<dbReference type="SUPFAM" id="SSF53474">
    <property type="entry name" value="alpha/beta-Hydrolases"/>
    <property type="match status" value="1"/>
</dbReference>
<evidence type="ECO:0000256" key="1">
    <source>
        <dbReference type="ARBA" id="ARBA00022679"/>
    </source>
</evidence>
<comment type="caution">
    <text evidence="6">The sequence shown here is derived from an EMBL/GenBank/DDBJ whole genome shotgun (WGS) entry which is preliminary data.</text>
</comment>
<dbReference type="Pfam" id="PF07167">
    <property type="entry name" value="PhaC_N"/>
    <property type="match status" value="1"/>
</dbReference>
<dbReference type="Proteomes" id="UP000759443">
    <property type="component" value="Unassembled WGS sequence"/>
</dbReference>
<evidence type="ECO:0000313" key="7">
    <source>
        <dbReference type="Proteomes" id="UP000759443"/>
    </source>
</evidence>
<dbReference type="InterPro" id="IPR022211">
    <property type="entry name" value="PHBC_N"/>
</dbReference>